<feature type="transmembrane region" description="Helical" evidence="8">
    <location>
        <begin position="1429"/>
        <end position="1452"/>
    </location>
</feature>
<dbReference type="Pfam" id="PF00520">
    <property type="entry name" value="Ion_trans"/>
    <property type="match status" value="4"/>
</dbReference>
<feature type="region of interest" description="Disordered" evidence="7">
    <location>
        <begin position="939"/>
        <end position="968"/>
    </location>
</feature>
<feature type="compositionally biased region" description="Polar residues" evidence="7">
    <location>
        <begin position="71"/>
        <end position="85"/>
    </location>
</feature>
<evidence type="ECO:0000256" key="8">
    <source>
        <dbReference type="SAM" id="Phobius"/>
    </source>
</evidence>
<dbReference type="GO" id="GO:0005248">
    <property type="term" value="F:voltage-gated sodium channel activity"/>
    <property type="evidence" value="ECO:0007669"/>
    <property type="project" value="TreeGrafter"/>
</dbReference>
<feature type="transmembrane region" description="Helical" evidence="8">
    <location>
        <begin position="1403"/>
        <end position="1423"/>
    </location>
</feature>
<keyword evidence="6" id="KW-0407">Ion channel</keyword>
<feature type="transmembrane region" description="Helical" evidence="8">
    <location>
        <begin position="401"/>
        <end position="418"/>
    </location>
</feature>
<name>A0AAE0ETW8_9CHLO</name>
<feature type="binding site" evidence="5">
    <location>
        <position position="1289"/>
    </location>
    <ligand>
        <name>Ca(2+)</name>
        <dbReference type="ChEBI" id="CHEBI:29108"/>
    </ligand>
</feature>
<keyword evidence="4 8" id="KW-0472">Membrane</keyword>
<evidence type="ECO:0000256" key="4">
    <source>
        <dbReference type="ARBA" id="ARBA00023136"/>
    </source>
</evidence>
<dbReference type="PANTHER" id="PTHR10037">
    <property type="entry name" value="VOLTAGE-GATED CATION CHANNEL CALCIUM AND SODIUM"/>
    <property type="match status" value="1"/>
</dbReference>
<keyword evidence="6" id="KW-0813">Transport</keyword>
<evidence type="ECO:0000256" key="3">
    <source>
        <dbReference type="ARBA" id="ARBA00022989"/>
    </source>
</evidence>
<evidence type="ECO:0000313" key="10">
    <source>
        <dbReference type="EMBL" id="KAK3240758.1"/>
    </source>
</evidence>
<dbReference type="PRINTS" id="PR00167">
    <property type="entry name" value="CACHANNEL"/>
</dbReference>
<comment type="caution">
    <text evidence="10">The sequence shown here is derived from an EMBL/GenBank/DDBJ whole genome shotgun (WGS) entry which is preliminary data.</text>
</comment>
<keyword evidence="6" id="KW-0109">Calcium transport</keyword>
<feature type="transmembrane region" description="Helical" evidence="8">
    <location>
        <begin position="713"/>
        <end position="736"/>
    </location>
</feature>
<dbReference type="Proteomes" id="UP001190700">
    <property type="component" value="Unassembled WGS sequence"/>
</dbReference>
<feature type="region of interest" description="Disordered" evidence="7">
    <location>
        <begin position="981"/>
        <end position="1009"/>
    </location>
</feature>
<dbReference type="GO" id="GO:0046872">
    <property type="term" value="F:metal ion binding"/>
    <property type="evidence" value="ECO:0007669"/>
    <property type="project" value="UniProtKB-KW"/>
</dbReference>
<feature type="compositionally biased region" description="Polar residues" evidence="7">
    <location>
        <begin position="764"/>
        <end position="784"/>
    </location>
</feature>
<dbReference type="Gene3D" id="1.20.120.350">
    <property type="entry name" value="Voltage-gated potassium channels. Chain C"/>
    <property type="match status" value="4"/>
</dbReference>
<feature type="domain" description="Ion transport" evidence="9">
    <location>
        <begin position="1066"/>
        <end position="1350"/>
    </location>
</feature>
<feature type="transmembrane region" description="Helical" evidence="8">
    <location>
        <begin position="430"/>
        <end position="456"/>
    </location>
</feature>
<feature type="transmembrane region" description="Helical" evidence="8">
    <location>
        <begin position="1619"/>
        <end position="1644"/>
    </location>
</feature>
<feature type="transmembrane region" description="Helical" evidence="8">
    <location>
        <begin position="630"/>
        <end position="663"/>
    </location>
</feature>
<feature type="compositionally biased region" description="Polar residues" evidence="7">
    <location>
        <begin position="36"/>
        <end position="46"/>
    </location>
</feature>
<feature type="compositionally biased region" description="Acidic residues" evidence="7">
    <location>
        <begin position="788"/>
        <end position="798"/>
    </location>
</feature>
<feature type="compositionally biased region" description="Basic and acidic residues" evidence="7">
    <location>
        <begin position="16"/>
        <end position="25"/>
    </location>
</feature>
<feature type="region of interest" description="Disordered" evidence="7">
    <location>
        <begin position="817"/>
        <end position="838"/>
    </location>
</feature>
<keyword evidence="6" id="KW-0851">Voltage-gated channel</keyword>
<keyword evidence="5" id="KW-0479">Metal-binding</keyword>
<proteinExistence type="inferred from homology"/>
<feature type="region of interest" description="Disordered" evidence="7">
    <location>
        <begin position="1"/>
        <end position="87"/>
    </location>
</feature>
<evidence type="ECO:0000256" key="5">
    <source>
        <dbReference type="PIRSR" id="PIRSR602077-1"/>
    </source>
</evidence>
<dbReference type="InterPro" id="IPR027359">
    <property type="entry name" value="Volt_channel_dom_sf"/>
</dbReference>
<accession>A0AAE0ETW8</accession>
<keyword evidence="11" id="KW-1185">Reference proteome</keyword>
<evidence type="ECO:0000256" key="1">
    <source>
        <dbReference type="ARBA" id="ARBA00004141"/>
    </source>
</evidence>
<feature type="transmembrane region" description="Helical" evidence="8">
    <location>
        <begin position="1315"/>
        <end position="1339"/>
    </location>
</feature>
<feature type="domain" description="Ion transport" evidence="9">
    <location>
        <begin position="1405"/>
        <end position="1655"/>
    </location>
</feature>
<dbReference type="GO" id="GO:0005245">
    <property type="term" value="F:voltage-gated calcium channel activity"/>
    <property type="evidence" value="ECO:0007669"/>
    <property type="project" value="InterPro"/>
</dbReference>
<feature type="transmembrane region" description="Helical" evidence="8">
    <location>
        <begin position="1095"/>
        <end position="1116"/>
    </location>
</feature>
<protein>
    <recommendedName>
        <fullName evidence="9">Ion transport domain-containing protein</fullName>
    </recommendedName>
</protein>
<organism evidence="10 11">
    <name type="scientific">Cymbomonas tetramitiformis</name>
    <dbReference type="NCBI Taxonomy" id="36881"/>
    <lineage>
        <taxon>Eukaryota</taxon>
        <taxon>Viridiplantae</taxon>
        <taxon>Chlorophyta</taxon>
        <taxon>Pyramimonadophyceae</taxon>
        <taxon>Pyramimonadales</taxon>
        <taxon>Pyramimonadaceae</taxon>
        <taxon>Cymbomonas</taxon>
    </lineage>
</organism>
<feature type="transmembrane region" description="Helical" evidence="8">
    <location>
        <begin position="1182"/>
        <end position="1211"/>
    </location>
</feature>
<keyword evidence="6" id="KW-0107">Calcium channel</keyword>
<feature type="domain" description="Ion transport" evidence="9">
    <location>
        <begin position="193"/>
        <end position="467"/>
    </location>
</feature>
<feature type="transmembrane region" description="Helical" evidence="8">
    <location>
        <begin position="584"/>
        <end position="609"/>
    </location>
</feature>
<reference evidence="10 11" key="1">
    <citation type="journal article" date="2015" name="Genome Biol. Evol.">
        <title>Comparative Genomics of a Bacterivorous Green Alga Reveals Evolutionary Causalities and Consequences of Phago-Mixotrophic Mode of Nutrition.</title>
        <authorList>
            <person name="Burns J.A."/>
            <person name="Paasch A."/>
            <person name="Narechania A."/>
            <person name="Kim E."/>
        </authorList>
    </citation>
    <scope>NUCLEOTIDE SEQUENCE [LARGE SCALE GENOMIC DNA]</scope>
    <source>
        <strain evidence="10 11">PLY_AMNH</strain>
    </source>
</reference>
<gene>
    <name evidence="10" type="ORF">CYMTET_49425</name>
</gene>
<dbReference type="SUPFAM" id="SSF81324">
    <property type="entry name" value="Voltage-gated potassium channels"/>
    <property type="match status" value="4"/>
</dbReference>
<dbReference type="GO" id="GO:0005891">
    <property type="term" value="C:voltage-gated calcium channel complex"/>
    <property type="evidence" value="ECO:0007669"/>
    <property type="project" value="InterPro"/>
</dbReference>
<evidence type="ECO:0000313" key="11">
    <source>
        <dbReference type="Proteomes" id="UP001190700"/>
    </source>
</evidence>
<comment type="subcellular location">
    <subcellularLocation>
        <location evidence="1 6">Membrane</location>
        <topology evidence="1 6">Multi-pass membrane protein</topology>
    </subcellularLocation>
</comment>
<keyword evidence="6" id="KW-0406">Ion transport</keyword>
<dbReference type="InterPro" id="IPR005821">
    <property type="entry name" value="Ion_trans_dom"/>
</dbReference>
<sequence>MTVVETSNCNSTAPERGSEEAGREEDQVDAQPAEESVSSVPSTTAADDSEHAVNNALASSGLKGRLESPANGPTSLDENGGTSVKLSPLSKHAAPEFSNAVIAETDETSEGRTVSPAPSPRKKELSQEICTPTAASVDEEADPTVSPGYDYSVHSSFIADTILAAKTHQVEEVKRKPVGRIQGYAIRVATHGLFENGIVVLILANCISLGAYDPSQEEDSEWNAALGIVELAFNLCFSVEIIIRVTAKGSLYQHLQSAWNIFDAGIVLLGYSDLIIPNSGAGGLRALRALRALRPLRTVAKVESLRQVADSFVEALPMLLSVVGVLLIYLVLFGICGLHMFMEAWHYKCVSEETLLPSESDEFGCGGERDCKGGEFCALTESEMADGYDPLPEALPGFDNFVLSLLTVFVATTLEGWQDMMYRSMDSTSALFAVTFYILLVASGPFFVVNLFLAVLKIKFAESSEKRKEQKKANDALLGKATRTSFVQDMSRKFSQKLVQSQNEDSPLKVFTRLIEHPYFDNFFLVIISMNTLCLAMDHYGKSAELESFLYNSNYVLTIMFTVELVLKLLGLGLAYFFDAFNVFDFVIVMLSLPELLIAGGAGVSLTAFRSFRVLRVFKVFKYSPALAKVVAALLSSLASFLSIGVLLSLFIAVFAIIGLHVFGELGALDSGTSFTNIWKSTVTVFQLLTLDNWNEVMMNVVDLTNWGSSLYFVAWVIIGNYIFLSLFLAVVMDAFDADEDDKKVNLDETESLSKSADAPQEKSAVTESTEGNMLHTDVSSDSLRMQEEEEEEMEEVQTGELLCTPSVTLSTRQMGENSIDLSGSSPLSSKDYHRSVSQGLSGFAPGCPEEEGVMPLHTPPGHVGRPLSPVWPPSDGSASAVCEGMELEKIPSMRSELSQWEDVLGSAEAVVEEEMATHEFVEPAGELAGQPVCESAELAGRERAQSSPEPNSLRKQEGSGVLAREAPSAKEMLKLKKKSFPNRKSTLPPLHGTPFVPGDPESTSEDAKAKNLDTQLSHLSSDDALMGEEENEEVKIEELEGKSLGYFDVEHPLRVALWNLVISNRFEMGMFFLIMCSCFNMACERPGIEVEWNYYMDITLSVFFTGELVMKVLVYGLVLGPGTPYLRDNWNQLDAVIVLVSWMGIILNAVGVEGDQVLAILRVLRAVRPLRVISRSSKIQLVVASLVFSLTSMVHVFTVCFLFFLIFGILGVQLFAGSFYFCDSEAPTPGNVTWYDEEGVASVIDVADVKLLDRVYCNCDTCSWENAYLNFDSVPAGLLALYVVSALDGWVDVLNSGMDSVGVDKAPKKDNNPIAFFFLLAFISTVGFALLNLFVGVVHNQFSIMKAKRESNNITLTEEQKHWKLIVHSLSRLKPNNPLQPTQQEGRVGDVRRKLFKLIHSNGFDAMIMSCIILNTVAMMVVQYEQSYLLTSILYHSNLVFTGVFIVEAVVKIAALNPKVYWRFSGWNRFDFILVLTSIMDLAISFVSASFLRILRVGRISRISRITRIMRVTRLTRGVTGVKQLFATLVVSVSGFWSVGSLLVLVFFIYAYMGVGMFGRVAHGDNITEHANFEHFGWAVLTLVRVATGEAWVGLMEDVERNGCDDTMEGSGACGGSIAIPYFCTFLLLVGLILMQLFTAIIIENFEELEQREQWPVTESQMQEMHTLWSDLASDQESQEHISVRKLYRLMDQLPPPLGVAEFGEPLNLGRCHAAKVLQRLRNMDLEVVEHRVLFFPTLYAFTATIAQHELPKGEQRKQIHAFIYGMMREARQTFQYASRLEAKELARIESIGKRQNQKGAKGIQKFKAAVNTQNVMNSLTRADSFKGVEQGYIKHLTYARYSHISQEAAALVIQHYWEVHKQKMKAKQEGRQFQEQLVKSTSLIEKMTGQIVDLPWYWQSRQIEEEDELKGIGLKKEPVLQRRRRTQSSKNLSKLNDNFRLFKSN</sequence>
<feature type="compositionally biased region" description="Polar residues" evidence="7">
    <location>
        <begin position="1"/>
        <end position="13"/>
    </location>
</feature>
<evidence type="ECO:0000256" key="6">
    <source>
        <dbReference type="RuleBase" id="RU003808"/>
    </source>
</evidence>
<feature type="binding site" evidence="5">
    <location>
        <position position="415"/>
    </location>
    <ligand>
        <name>Ca(2+)</name>
        <dbReference type="ChEBI" id="CHEBI:29108"/>
    </ligand>
</feature>
<dbReference type="InterPro" id="IPR002077">
    <property type="entry name" value="VDCCAlpha1"/>
</dbReference>
<dbReference type="Gene3D" id="1.10.287.70">
    <property type="match status" value="4"/>
</dbReference>
<comment type="similarity">
    <text evidence="6">Belongs to the calcium channel alpha-1 subunit (TC 1.A.1.11) family.</text>
</comment>
<dbReference type="GO" id="GO:0001518">
    <property type="term" value="C:voltage-gated sodium channel complex"/>
    <property type="evidence" value="ECO:0007669"/>
    <property type="project" value="TreeGrafter"/>
</dbReference>
<feature type="transmembrane region" description="Helical" evidence="8">
    <location>
        <begin position="1473"/>
        <end position="1496"/>
    </location>
</feature>
<dbReference type="InterPro" id="IPR043203">
    <property type="entry name" value="VGCC_Ca_Na"/>
</dbReference>
<feature type="domain" description="Ion transport" evidence="9">
    <location>
        <begin position="517"/>
        <end position="742"/>
    </location>
</feature>
<keyword evidence="3 8" id="KW-1133">Transmembrane helix</keyword>
<dbReference type="PANTHER" id="PTHR10037:SF62">
    <property type="entry name" value="SODIUM CHANNEL PROTEIN 60E"/>
    <property type="match status" value="1"/>
</dbReference>
<evidence type="ECO:0000256" key="2">
    <source>
        <dbReference type="ARBA" id="ARBA00022692"/>
    </source>
</evidence>
<feature type="transmembrane region" description="Helical" evidence="8">
    <location>
        <begin position="1136"/>
        <end position="1162"/>
    </location>
</feature>
<dbReference type="Gene3D" id="1.10.238.10">
    <property type="entry name" value="EF-hand"/>
    <property type="match status" value="1"/>
</dbReference>
<feature type="region of interest" description="Disordered" evidence="7">
    <location>
        <begin position="102"/>
        <end position="145"/>
    </location>
</feature>
<evidence type="ECO:0000259" key="9">
    <source>
        <dbReference type="Pfam" id="PF00520"/>
    </source>
</evidence>
<dbReference type="EMBL" id="LGRX02033558">
    <property type="protein sequence ID" value="KAK3240758.1"/>
    <property type="molecule type" value="Genomic_DNA"/>
</dbReference>
<feature type="transmembrane region" description="Helical" evidence="8">
    <location>
        <begin position="1526"/>
        <end position="1551"/>
    </location>
</feature>
<evidence type="ECO:0000256" key="7">
    <source>
        <dbReference type="SAM" id="MobiDB-lite"/>
    </source>
</evidence>
<keyword evidence="5 6" id="KW-0106">Calcium</keyword>
<keyword evidence="2 8" id="KW-0812">Transmembrane</keyword>
<feature type="transmembrane region" description="Helical" evidence="8">
    <location>
        <begin position="553"/>
        <end position="578"/>
    </location>
</feature>
<feature type="transmembrane region" description="Helical" evidence="8">
    <location>
        <begin position="315"/>
        <end position="341"/>
    </location>
</feature>
<feature type="compositionally biased region" description="Low complexity" evidence="7">
    <location>
        <begin position="819"/>
        <end position="830"/>
    </location>
</feature>
<feature type="region of interest" description="Disordered" evidence="7">
    <location>
        <begin position="749"/>
        <end position="804"/>
    </location>
</feature>